<dbReference type="InterPro" id="IPR024160">
    <property type="entry name" value="BIN3_SAM-bd_dom"/>
</dbReference>
<protein>
    <recommendedName>
        <fullName evidence="6">RNA methyltransferase</fullName>
        <ecNumber evidence="6">2.1.1.-</ecNumber>
    </recommendedName>
</protein>
<dbReference type="Gene3D" id="3.40.50.150">
    <property type="entry name" value="Vaccinia Virus protein VP39"/>
    <property type="match status" value="1"/>
</dbReference>
<evidence type="ECO:0000256" key="2">
    <source>
        <dbReference type="ARBA" id="ARBA00022603"/>
    </source>
</evidence>
<evidence type="ECO:0000259" key="8">
    <source>
        <dbReference type="PROSITE" id="PS51515"/>
    </source>
</evidence>
<dbReference type="SUPFAM" id="SSF53335">
    <property type="entry name" value="S-adenosyl-L-methionine-dependent methyltransferases"/>
    <property type="match status" value="1"/>
</dbReference>
<reference evidence="10" key="1">
    <citation type="journal article" date="2020" name="Nat. Commun.">
        <title>Genome assembly of wild tea tree DASZ reveals pedigree and selection history of tea varieties.</title>
        <authorList>
            <person name="Zhang W."/>
            <person name="Zhang Y."/>
            <person name="Qiu H."/>
            <person name="Guo Y."/>
            <person name="Wan H."/>
            <person name="Zhang X."/>
            <person name="Scossa F."/>
            <person name="Alseekh S."/>
            <person name="Zhang Q."/>
            <person name="Wang P."/>
            <person name="Xu L."/>
            <person name="Schmidt M.H."/>
            <person name="Jia X."/>
            <person name="Li D."/>
            <person name="Zhu A."/>
            <person name="Guo F."/>
            <person name="Chen W."/>
            <person name="Ni D."/>
            <person name="Usadel B."/>
            <person name="Fernie A.R."/>
            <person name="Wen W."/>
        </authorList>
    </citation>
    <scope>NUCLEOTIDE SEQUENCE [LARGE SCALE GENOMIC DNA]</scope>
    <source>
        <strain evidence="10">cv. G240</strain>
    </source>
</reference>
<dbReference type="EMBL" id="JACBKZ010000007">
    <property type="protein sequence ID" value="KAF5945713.1"/>
    <property type="molecule type" value="Genomic_DNA"/>
</dbReference>
<dbReference type="Pfam" id="PF06859">
    <property type="entry name" value="Bin3"/>
    <property type="match status" value="1"/>
</dbReference>
<accession>A0A7J7GY56</accession>
<dbReference type="GO" id="GO:0040031">
    <property type="term" value="P:snRNA modification"/>
    <property type="evidence" value="ECO:0007669"/>
    <property type="project" value="TreeGrafter"/>
</dbReference>
<dbReference type="InterPro" id="IPR029063">
    <property type="entry name" value="SAM-dependent_MTases_sf"/>
</dbReference>
<evidence type="ECO:0000256" key="4">
    <source>
        <dbReference type="ARBA" id="ARBA00022691"/>
    </source>
</evidence>
<sequence length="293" mass="34002">MGQKENNHDDNNEEVERRGQQSNKKRKRKEVAIFGNYRNYYGYRVGQDLEEDPRLKVLKKEWFEGKDCLDIGCNNGTITITIAKNFGCRSILGVDIDGDRVQDAYWNLRRTVKTNTRKIPPKTSKLEDAGGVNGVQNSVTNLETEETRESLMNCSSLQGKDLLNIVTFRKENFVQNWWPPEDKCYHTILCLSVTKWIHLNWGDDGLITLFAKIWKLLQPGGILILEPQPWQSYYKNRQVSEMAQTNYHNIKIYPDGFQEILLDKIGFRMVENITSRLSGSKSGFDRPILAFWK</sequence>
<organism evidence="9 10">
    <name type="scientific">Camellia sinensis</name>
    <name type="common">Tea plant</name>
    <name type="synonym">Thea sinensis</name>
    <dbReference type="NCBI Taxonomy" id="4442"/>
    <lineage>
        <taxon>Eukaryota</taxon>
        <taxon>Viridiplantae</taxon>
        <taxon>Streptophyta</taxon>
        <taxon>Embryophyta</taxon>
        <taxon>Tracheophyta</taxon>
        <taxon>Spermatophyta</taxon>
        <taxon>Magnoliopsida</taxon>
        <taxon>eudicotyledons</taxon>
        <taxon>Gunneridae</taxon>
        <taxon>Pentapetalae</taxon>
        <taxon>asterids</taxon>
        <taxon>Ericales</taxon>
        <taxon>Theaceae</taxon>
        <taxon>Camellia</taxon>
    </lineage>
</organism>
<dbReference type="EC" id="2.1.1.-" evidence="6"/>
<name>A0A7J7GY56_CAMSI</name>
<dbReference type="GO" id="GO:0008171">
    <property type="term" value="F:O-methyltransferase activity"/>
    <property type="evidence" value="ECO:0007669"/>
    <property type="project" value="UniProtKB-UniRule"/>
</dbReference>
<feature type="domain" description="Bin3-type SAM" evidence="8">
    <location>
        <begin position="52"/>
        <end position="293"/>
    </location>
</feature>
<feature type="region of interest" description="Disordered" evidence="7">
    <location>
        <begin position="1"/>
        <end position="28"/>
    </location>
</feature>
<evidence type="ECO:0000313" key="9">
    <source>
        <dbReference type="EMBL" id="KAF5945713.1"/>
    </source>
</evidence>
<evidence type="ECO:0000256" key="1">
    <source>
        <dbReference type="ARBA" id="ARBA00008361"/>
    </source>
</evidence>
<keyword evidence="4 5" id="KW-0949">S-adenosyl-L-methionine</keyword>
<dbReference type="AlphaFoldDB" id="A0A7J7GY56"/>
<keyword evidence="10" id="KW-1185">Reference proteome</keyword>
<evidence type="ECO:0000256" key="3">
    <source>
        <dbReference type="ARBA" id="ARBA00022679"/>
    </source>
</evidence>
<dbReference type="CDD" id="cd02440">
    <property type="entry name" value="AdoMet_MTases"/>
    <property type="match status" value="1"/>
</dbReference>
<dbReference type="InterPro" id="IPR010675">
    <property type="entry name" value="Bin3_C"/>
</dbReference>
<evidence type="ECO:0000313" key="10">
    <source>
        <dbReference type="Proteomes" id="UP000593564"/>
    </source>
</evidence>
<keyword evidence="2 6" id="KW-0489">Methyltransferase</keyword>
<comment type="caution">
    <text evidence="9">The sequence shown here is derived from an EMBL/GenBank/DDBJ whole genome shotgun (WGS) entry which is preliminary data.</text>
</comment>
<evidence type="ECO:0000256" key="7">
    <source>
        <dbReference type="SAM" id="MobiDB-lite"/>
    </source>
</evidence>
<gene>
    <name evidence="9" type="ORF">HYC85_015941</name>
</gene>
<evidence type="ECO:0000256" key="6">
    <source>
        <dbReference type="RuleBase" id="RU367087"/>
    </source>
</evidence>
<dbReference type="Proteomes" id="UP000593564">
    <property type="component" value="Unassembled WGS sequence"/>
</dbReference>
<dbReference type="GO" id="GO:0008173">
    <property type="term" value="F:RNA methyltransferase activity"/>
    <property type="evidence" value="ECO:0007669"/>
    <property type="project" value="UniProtKB-UniRule"/>
</dbReference>
<evidence type="ECO:0000256" key="5">
    <source>
        <dbReference type="PROSITE-ProRule" id="PRU00848"/>
    </source>
</evidence>
<reference evidence="9 10" key="2">
    <citation type="submission" date="2020-07" db="EMBL/GenBank/DDBJ databases">
        <title>Genome assembly of wild tea tree DASZ reveals pedigree and selection history of tea varieties.</title>
        <authorList>
            <person name="Zhang W."/>
        </authorList>
    </citation>
    <scope>NUCLEOTIDE SEQUENCE [LARGE SCALE GENOMIC DNA]</scope>
    <source>
        <strain evidence="10">cv. G240</strain>
        <tissue evidence="9">Leaf</tissue>
    </source>
</reference>
<dbReference type="InterPro" id="IPR039772">
    <property type="entry name" value="Bin3-like"/>
</dbReference>
<feature type="compositionally biased region" description="Basic and acidic residues" evidence="7">
    <location>
        <begin position="1"/>
        <end position="19"/>
    </location>
</feature>
<keyword evidence="3 6" id="KW-0808">Transferase</keyword>
<dbReference type="GO" id="GO:0017069">
    <property type="term" value="F:snRNA binding"/>
    <property type="evidence" value="ECO:0007669"/>
    <property type="project" value="TreeGrafter"/>
</dbReference>
<dbReference type="PROSITE" id="PS51515">
    <property type="entry name" value="BIN3_SAM"/>
    <property type="match status" value="1"/>
</dbReference>
<dbReference type="GO" id="GO:0032259">
    <property type="term" value="P:methylation"/>
    <property type="evidence" value="ECO:0007669"/>
    <property type="project" value="UniProtKB-KW"/>
</dbReference>
<proteinExistence type="inferred from homology"/>
<dbReference type="PANTHER" id="PTHR12315">
    <property type="entry name" value="BICOID-INTERACTING PROTEIN RELATED"/>
    <property type="match status" value="1"/>
</dbReference>
<dbReference type="PANTHER" id="PTHR12315:SF0">
    <property type="entry name" value="7SK SNRNA METHYLPHOSPHATE CAPPING ENZYME"/>
    <property type="match status" value="1"/>
</dbReference>
<comment type="similarity">
    <text evidence="1 6">Belongs to the methyltransferase superfamily.</text>
</comment>